<evidence type="ECO:0000259" key="1">
    <source>
        <dbReference type="Pfam" id="PF01814"/>
    </source>
</evidence>
<keyword evidence="3" id="KW-1185">Reference proteome</keyword>
<gene>
    <name evidence="2" type="ORF">KL859_14165</name>
</gene>
<accession>A0ABS6HPA2</accession>
<reference evidence="2 3" key="1">
    <citation type="submission" date="2021-05" db="EMBL/GenBank/DDBJ databases">
        <title>Draft Genome Sequences of Clinical Respiratory Isolates of Mycobacterium goodii Recovered in Ireland.</title>
        <authorList>
            <person name="Flanagan P.R."/>
            <person name="Mok S."/>
            <person name="Roycroft E."/>
            <person name="Rogers T.R."/>
            <person name="Fitzgibbon M."/>
        </authorList>
    </citation>
    <scope>NUCLEOTIDE SEQUENCE [LARGE SCALE GENOMIC DNA]</scope>
    <source>
        <strain evidence="2 3">14IE55</strain>
    </source>
</reference>
<dbReference type="PANTHER" id="PTHR35585:SF1">
    <property type="entry name" value="HHE DOMAIN PROTEIN (AFU_ORTHOLOGUE AFUA_4G00730)"/>
    <property type="match status" value="1"/>
</dbReference>
<evidence type="ECO:0000313" key="2">
    <source>
        <dbReference type="EMBL" id="MBU8824013.1"/>
    </source>
</evidence>
<dbReference type="PANTHER" id="PTHR35585">
    <property type="entry name" value="HHE DOMAIN PROTEIN (AFU_ORTHOLOGUE AFUA_4G00730)"/>
    <property type="match status" value="1"/>
</dbReference>
<sequence length="239" mass="26828">MMRSIATQTTSELGGPRSILVRQRRDHVELDRLLCAVDGARGRDRQELLTRLCRLVFPHAFAEESVLWPAARRVLPDGAALTLTVEREHQEINGLFTELEKTDPEDARHRELWSRIESLLRADVRDEEDALLPGLQTALSRRRLVMLGIVWDGVRRIAPTRPHPVVSRRPPGNVLAAVPLTVTDRLRDRLDRYARRSGGVRAVAAQRISARLAKVAGAVEHVPPLTHGEDLSTRDPEAT</sequence>
<comment type="caution">
    <text evidence="2">The sequence shown here is derived from an EMBL/GenBank/DDBJ whole genome shotgun (WGS) entry which is preliminary data.</text>
</comment>
<proteinExistence type="predicted"/>
<dbReference type="RefSeq" id="WP_073678700.1">
    <property type="nucleotide sequence ID" value="NZ_JAHBOK010000031.1"/>
</dbReference>
<name>A0ABS6HPA2_MYCGD</name>
<dbReference type="Gene3D" id="1.20.120.520">
    <property type="entry name" value="nmb1532 protein domain like"/>
    <property type="match status" value="1"/>
</dbReference>
<dbReference type="Pfam" id="PF01814">
    <property type="entry name" value="Hemerythrin"/>
    <property type="match status" value="1"/>
</dbReference>
<feature type="domain" description="Hemerythrin-like" evidence="1">
    <location>
        <begin position="24"/>
        <end position="133"/>
    </location>
</feature>
<dbReference type="InterPro" id="IPR012312">
    <property type="entry name" value="Hemerythrin-like"/>
</dbReference>
<evidence type="ECO:0000313" key="3">
    <source>
        <dbReference type="Proteomes" id="UP000696413"/>
    </source>
</evidence>
<protein>
    <submittedName>
        <fullName evidence="2">Hemerythrin domain-containing protein</fullName>
    </submittedName>
</protein>
<dbReference type="EMBL" id="JAHBOM010000009">
    <property type="protein sequence ID" value="MBU8824013.1"/>
    <property type="molecule type" value="Genomic_DNA"/>
</dbReference>
<organism evidence="2 3">
    <name type="scientific">Mycolicibacterium goodii</name>
    <name type="common">Mycobacterium goodii</name>
    <dbReference type="NCBI Taxonomy" id="134601"/>
    <lineage>
        <taxon>Bacteria</taxon>
        <taxon>Bacillati</taxon>
        <taxon>Actinomycetota</taxon>
        <taxon>Actinomycetes</taxon>
        <taxon>Mycobacteriales</taxon>
        <taxon>Mycobacteriaceae</taxon>
        <taxon>Mycolicibacterium</taxon>
    </lineage>
</organism>
<dbReference type="Proteomes" id="UP000696413">
    <property type="component" value="Unassembled WGS sequence"/>
</dbReference>